<evidence type="ECO:0000313" key="8">
    <source>
        <dbReference type="EMBL" id="KAA0160702.1"/>
    </source>
</evidence>
<feature type="transmembrane region" description="Helical" evidence="7">
    <location>
        <begin position="240"/>
        <end position="260"/>
    </location>
</feature>
<evidence type="ECO:0000313" key="9">
    <source>
        <dbReference type="Proteomes" id="UP000324907"/>
    </source>
</evidence>
<dbReference type="EMBL" id="VLTL01000106">
    <property type="protein sequence ID" value="KAA0160702.1"/>
    <property type="molecule type" value="Genomic_DNA"/>
</dbReference>
<evidence type="ECO:0000256" key="6">
    <source>
        <dbReference type="SAM" id="MobiDB-lite"/>
    </source>
</evidence>
<feature type="transmembrane region" description="Helical" evidence="7">
    <location>
        <begin position="49"/>
        <end position="71"/>
    </location>
</feature>
<dbReference type="PRINTS" id="PR00251">
    <property type="entry name" value="BACTRLOPSIN"/>
</dbReference>
<comment type="caution">
    <text evidence="8">The sequence shown here is derived from an EMBL/GenBank/DDBJ whole genome shotgun (WGS) entry which is preliminary data.</text>
</comment>
<keyword evidence="4 7" id="KW-1133">Transmembrane helix</keyword>
<sequence>MFEGFFTRAFGVWPDDSVRNGRKRMDPTITRDEPSEFVTRINDAHVMKIILGLGAVFAIGIGCLISLSAAIGPPLPVGWDYQAPTAVFGIMSMIALLNVVFPSSKLTIQKKAAPITLAICLMGLTSYALRAAQVSGPRLAELSGLVILPIRYVEWACTTPMLVLLSALMVDAPVNVTIRIIIYDFLTILTGALGLILPFGARIVMTIVALLVSVLWVVGFGRLLAASYHRANDRESRRRVVFVSMCSLVLACAYPIVYILHAEKVISILAQEYSYAVMDVSAKILLTVVLTNGSFLSSEGYMRQQMRRAAEELVFLNTVVRTIRQPTDAARAAISEVESLVRHLSDKQMRTDSEAAAAEALQEERATTTRADTEKSVVVDEQASLTQLSAAQESSRAMGTASGVAISRGSSRRQSVGSRDPEAVLATLSSSVTQIKKAIMDAVFFVALQAGVVRVRTSTIRLERLIRECTRSIRPALLRRGIDLITSVSDRAPVTVEGDAGQMEYVLNLVCTNAVLSAPRGSKVEIEVTEADADESGSGLACARLTVSDIGRRLSTRDFESLSNAEDAGRLARRAAALLSPGREGSQAEYIVAARLLEQQGGSLRLHNLQPGVARHVIELPMGRRASAPASRASHLDSFGAGAVAPSAGRHFDGPGSAGSPHGPLV</sequence>
<proteinExistence type="inferred from homology"/>
<accession>A0A5A8D5C6</accession>
<dbReference type="InterPro" id="IPR001425">
    <property type="entry name" value="Arc/bac/fun_rhodopsins"/>
</dbReference>
<dbReference type="SMART" id="SM01021">
    <property type="entry name" value="Bac_rhodopsin"/>
    <property type="match status" value="1"/>
</dbReference>
<name>A0A5A8D5C6_CAFRO</name>
<dbReference type="SUPFAM" id="SSF55874">
    <property type="entry name" value="ATPase domain of HSP90 chaperone/DNA topoisomerase II/histidine kinase"/>
    <property type="match status" value="1"/>
</dbReference>
<organism evidence="8 9">
    <name type="scientific">Cafeteria roenbergensis</name>
    <name type="common">Marine flagellate</name>
    <dbReference type="NCBI Taxonomy" id="33653"/>
    <lineage>
        <taxon>Eukaryota</taxon>
        <taxon>Sar</taxon>
        <taxon>Stramenopiles</taxon>
        <taxon>Bigyra</taxon>
        <taxon>Opalozoa</taxon>
        <taxon>Bicosoecida</taxon>
        <taxon>Cafeteriaceae</taxon>
        <taxon>Cafeteria</taxon>
    </lineage>
</organism>
<dbReference type="SUPFAM" id="SSF81321">
    <property type="entry name" value="Family A G protein-coupled receptor-like"/>
    <property type="match status" value="1"/>
</dbReference>
<comment type="similarity">
    <text evidence="2">Belongs to the archaeal/bacterial/fungal opsin family.</text>
</comment>
<dbReference type="Gene3D" id="3.30.565.10">
    <property type="entry name" value="Histidine kinase-like ATPase, C-terminal domain"/>
    <property type="match status" value="1"/>
</dbReference>
<protein>
    <recommendedName>
        <fullName evidence="10">Histidine kinase domain-containing protein</fullName>
    </recommendedName>
</protein>
<feature type="transmembrane region" description="Helical" evidence="7">
    <location>
        <begin position="207"/>
        <end position="228"/>
    </location>
</feature>
<dbReference type="InterPro" id="IPR036890">
    <property type="entry name" value="HATPase_C_sf"/>
</dbReference>
<dbReference type="AlphaFoldDB" id="A0A5A8D5C6"/>
<evidence type="ECO:0008006" key="10">
    <source>
        <dbReference type="Google" id="ProtNLM"/>
    </source>
</evidence>
<keyword evidence="3 7" id="KW-0812">Transmembrane</keyword>
<dbReference type="Pfam" id="PF01036">
    <property type="entry name" value="Bac_rhodopsin"/>
    <property type="match status" value="1"/>
</dbReference>
<dbReference type="GO" id="GO:0016020">
    <property type="term" value="C:membrane"/>
    <property type="evidence" value="ECO:0007669"/>
    <property type="project" value="UniProtKB-SubCell"/>
</dbReference>
<keyword evidence="5 7" id="KW-0472">Membrane</keyword>
<reference evidence="8 9" key="1">
    <citation type="submission" date="2019-07" db="EMBL/GenBank/DDBJ databases">
        <title>Genomes of Cafeteria roenbergensis.</title>
        <authorList>
            <person name="Fischer M.G."/>
            <person name="Hackl T."/>
            <person name="Roman M."/>
        </authorList>
    </citation>
    <scope>NUCLEOTIDE SEQUENCE [LARGE SCALE GENOMIC DNA]</scope>
    <source>
        <strain evidence="8 9">RCC970-E3</strain>
    </source>
</reference>
<dbReference type="Gene3D" id="1.20.1070.10">
    <property type="entry name" value="Rhodopsin 7-helix transmembrane proteins"/>
    <property type="match status" value="1"/>
</dbReference>
<evidence type="ECO:0000256" key="3">
    <source>
        <dbReference type="ARBA" id="ARBA00022692"/>
    </source>
</evidence>
<evidence type="ECO:0000256" key="2">
    <source>
        <dbReference type="ARBA" id="ARBA00008130"/>
    </source>
</evidence>
<comment type="subcellular location">
    <subcellularLocation>
        <location evidence="1">Membrane</location>
        <topology evidence="1">Multi-pass membrane protein</topology>
    </subcellularLocation>
</comment>
<evidence type="ECO:0000256" key="5">
    <source>
        <dbReference type="ARBA" id="ARBA00023136"/>
    </source>
</evidence>
<evidence type="ECO:0000256" key="1">
    <source>
        <dbReference type="ARBA" id="ARBA00004141"/>
    </source>
</evidence>
<dbReference type="Proteomes" id="UP000324907">
    <property type="component" value="Unassembled WGS sequence"/>
</dbReference>
<feature type="region of interest" description="Disordered" evidence="6">
    <location>
        <begin position="647"/>
        <end position="666"/>
    </location>
</feature>
<evidence type="ECO:0000256" key="4">
    <source>
        <dbReference type="ARBA" id="ARBA00022989"/>
    </source>
</evidence>
<gene>
    <name evidence="8" type="ORF">FNF28_05338</name>
</gene>
<feature type="transmembrane region" description="Helical" evidence="7">
    <location>
        <begin position="83"/>
        <end position="101"/>
    </location>
</feature>
<evidence type="ECO:0000256" key="7">
    <source>
        <dbReference type="SAM" id="Phobius"/>
    </source>
</evidence>